<dbReference type="PROSITE" id="PS00217">
    <property type="entry name" value="SUGAR_TRANSPORT_2"/>
    <property type="match status" value="1"/>
</dbReference>
<dbReference type="SUPFAM" id="SSF103473">
    <property type="entry name" value="MFS general substrate transporter"/>
    <property type="match status" value="1"/>
</dbReference>
<dbReference type="InterPro" id="IPR005829">
    <property type="entry name" value="Sugar_transporter_CS"/>
</dbReference>
<dbReference type="RefSeq" id="XP_034234846.1">
    <property type="nucleotide sequence ID" value="XM_034378955.1"/>
</dbReference>
<name>A0A6P8YEJ3_THRPL</name>
<dbReference type="Proteomes" id="UP000515158">
    <property type="component" value="Unplaced"/>
</dbReference>
<organism evidence="10">
    <name type="scientific">Thrips palmi</name>
    <name type="common">Melon thrips</name>
    <dbReference type="NCBI Taxonomy" id="161013"/>
    <lineage>
        <taxon>Eukaryota</taxon>
        <taxon>Metazoa</taxon>
        <taxon>Ecdysozoa</taxon>
        <taxon>Arthropoda</taxon>
        <taxon>Hexapoda</taxon>
        <taxon>Insecta</taxon>
        <taxon>Pterygota</taxon>
        <taxon>Neoptera</taxon>
        <taxon>Paraneoptera</taxon>
        <taxon>Thysanoptera</taxon>
        <taxon>Terebrantia</taxon>
        <taxon>Thripoidea</taxon>
        <taxon>Thripidae</taxon>
        <taxon>Thrips</taxon>
    </lineage>
</organism>
<reference evidence="10" key="1">
    <citation type="submission" date="2025-08" db="UniProtKB">
        <authorList>
            <consortium name="RefSeq"/>
        </authorList>
    </citation>
    <scope>IDENTIFICATION</scope>
    <source>
        <tissue evidence="10">Total insect</tissue>
    </source>
</reference>
<dbReference type="KEGG" id="tpal:117641532"/>
<dbReference type="InterPro" id="IPR005828">
    <property type="entry name" value="MFS_sugar_transport-like"/>
</dbReference>
<comment type="similarity">
    <text evidence="6">Belongs to the major facilitator superfamily. Sugar transporter (TC 2.A.1.1) family. Trehalose transporter subfamily.</text>
</comment>
<feature type="transmembrane region" description="Helical" evidence="7">
    <location>
        <begin position="443"/>
        <end position="464"/>
    </location>
</feature>
<dbReference type="OrthoDB" id="6612291at2759"/>
<feature type="transmembrane region" description="Helical" evidence="7">
    <location>
        <begin position="12"/>
        <end position="33"/>
    </location>
</feature>
<dbReference type="PROSITE" id="PS00216">
    <property type="entry name" value="SUGAR_TRANSPORT_1"/>
    <property type="match status" value="1"/>
</dbReference>
<evidence type="ECO:0000313" key="9">
    <source>
        <dbReference type="Proteomes" id="UP000515158"/>
    </source>
</evidence>
<feature type="domain" description="Major facilitator superfamily (MFS) profile" evidence="8">
    <location>
        <begin position="11"/>
        <end position="498"/>
    </location>
</feature>
<dbReference type="InParanoid" id="A0A6P8YEJ3"/>
<feature type="transmembrane region" description="Helical" evidence="7">
    <location>
        <begin position="476"/>
        <end position="494"/>
    </location>
</feature>
<keyword evidence="5 7" id="KW-0472">Membrane</keyword>
<dbReference type="Pfam" id="PF00083">
    <property type="entry name" value="Sugar_tr"/>
    <property type="match status" value="2"/>
</dbReference>
<dbReference type="GO" id="GO:0051119">
    <property type="term" value="F:sugar transmembrane transporter activity"/>
    <property type="evidence" value="ECO:0007669"/>
    <property type="project" value="InterPro"/>
</dbReference>
<evidence type="ECO:0000256" key="4">
    <source>
        <dbReference type="ARBA" id="ARBA00022989"/>
    </source>
</evidence>
<proteinExistence type="inferred from homology"/>
<gene>
    <name evidence="10" type="primary">LOC117641532</name>
</gene>
<dbReference type="Gene3D" id="1.20.1250.20">
    <property type="entry name" value="MFS general substrate transporter like domains"/>
    <property type="match status" value="2"/>
</dbReference>
<feature type="transmembrane region" description="Helical" evidence="7">
    <location>
        <begin position="408"/>
        <end position="431"/>
    </location>
</feature>
<feature type="transmembrane region" description="Helical" evidence="7">
    <location>
        <begin position="141"/>
        <end position="160"/>
    </location>
</feature>
<keyword evidence="4 7" id="KW-1133">Transmembrane helix</keyword>
<protein>
    <submittedName>
        <fullName evidence="10">Facilitated trehalose transporter Tret1-like</fullName>
    </submittedName>
</protein>
<feature type="transmembrane region" description="Helical" evidence="7">
    <location>
        <begin position="166"/>
        <end position="187"/>
    </location>
</feature>
<keyword evidence="9" id="KW-1185">Reference proteome</keyword>
<keyword evidence="3 7" id="KW-0812">Transmembrane</keyword>
<feature type="transmembrane region" description="Helical" evidence="7">
    <location>
        <begin position="109"/>
        <end position="129"/>
    </location>
</feature>
<dbReference type="PANTHER" id="PTHR48021">
    <property type="match status" value="1"/>
</dbReference>
<feature type="transmembrane region" description="Helical" evidence="7">
    <location>
        <begin position="53"/>
        <end position="73"/>
    </location>
</feature>
<dbReference type="PROSITE" id="PS50850">
    <property type="entry name" value="MFS"/>
    <property type="match status" value="1"/>
</dbReference>
<dbReference type="InterPro" id="IPR044775">
    <property type="entry name" value="MFS_ERD6/Tret1-like"/>
</dbReference>
<evidence type="ECO:0000313" key="10">
    <source>
        <dbReference type="RefSeq" id="XP_034234846.1"/>
    </source>
</evidence>
<feature type="transmembrane region" description="Helical" evidence="7">
    <location>
        <begin position="374"/>
        <end position="396"/>
    </location>
</feature>
<evidence type="ECO:0000256" key="5">
    <source>
        <dbReference type="ARBA" id="ARBA00023136"/>
    </source>
</evidence>
<comment type="subcellular location">
    <subcellularLocation>
        <location evidence="1">Cell membrane</location>
        <topology evidence="1">Multi-pass membrane protein</topology>
    </subcellularLocation>
</comment>
<sequence>MKIASLKKHSSQLLVAMAASMGYMTIGLVRGWSSPGLPSMMDLNPELIPSEEVVSWVSAVPPMGAMCGSLAVAPALQRLGRKRSLMLAAPLFVTGWTLIAFATSSAMLIAGRILCGFCAGLVTPSAQVYVSESAHAKTRGILGSLPALFMAGGVLISYVLGTWLSWNHLALASAAFPALLFVALLPLPESPAWLLSHGRVDEAKEALRWLQRTADVAAIELNVMQAKDGSVAPAKPPADPRDRERRLSVLSAHAPHGQPLSAEEEMEQHADEEIAGIARDERRRSIIMKKPTEGDLAFKSFLRRPVLYPFFLCLALLGFQQVSGIDTVIFYTVEIFMATESSINDYLATILIGIVQLVCTMLSLLVIDRAGRRPLLLVSGATTSLAMALVGTYFYLQDRGRAGGLGLLPVGSLLLFMVGFSLGYANIPFLLMGELLPVRQRSVLSSLAGSFNLGTMFLVIKTYPQLRHAMGTDGTFWLYSALCLASCFFVALLLPETKGKTLDEIESYFEGKHQRAKAKRKAKMDAANKAVQTKV</sequence>
<dbReference type="InterPro" id="IPR050549">
    <property type="entry name" value="MFS_Trehalose_Transporter"/>
</dbReference>
<dbReference type="InterPro" id="IPR020846">
    <property type="entry name" value="MFS_dom"/>
</dbReference>
<dbReference type="PANTHER" id="PTHR48021:SF96">
    <property type="entry name" value="FACILITATED TREHALOSE TRANSPORTER TRET1-1-RELATED"/>
    <property type="match status" value="1"/>
</dbReference>
<feature type="transmembrane region" description="Helical" evidence="7">
    <location>
        <begin position="346"/>
        <end position="367"/>
    </location>
</feature>
<evidence type="ECO:0000256" key="7">
    <source>
        <dbReference type="SAM" id="Phobius"/>
    </source>
</evidence>
<dbReference type="GO" id="GO:0005886">
    <property type="term" value="C:plasma membrane"/>
    <property type="evidence" value="ECO:0007669"/>
    <property type="project" value="UniProtKB-SubCell"/>
</dbReference>
<feature type="transmembrane region" description="Helical" evidence="7">
    <location>
        <begin position="306"/>
        <end position="331"/>
    </location>
</feature>
<evidence type="ECO:0000259" key="8">
    <source>
        <dbReference type="PROSITE" id="PS50850"/>
    </source>
</evidence>
<dbReference type="PRINTS" id="PR00171">
    <property type="entry name" value="SUGRTRNSPORT"/>
</dbReference>
<keyword evidence="2" id="KW-1003">Cell membrane</keyword>
<dbReference type="CDD" id="cd17358">
    <property type="entry name" value="MFS_GLUT6_8_Class3_like"/>
    <property type="match status" value="1"/>
</dbReference>
<dbReference type="InterPro" id="IPR003663">
    <property type="entry name" value="Sugar/inositol_transpt"/>
</dbReference>
<dbReference type="GeneID" id="117641532"/>
<evidence type="ECO:0000256" key="2">
    <source>
        <dbReference type="ARBA" id="ARBA00022475"/>
    </source>
</evidence>
<accession>A0A6P8YEJ3</accession>
<evidence type="ECO:0000256" key="1">
    <source>
        <dbReference type="ARBA" id="ARBA00004651"/>
    </source>
</evidence>
<dbReference type="AlphaFoldDB" id="A0A6P8YEJ3"/>
<evidence type="ECO:0000256" key="6">
    <source>
        <dbReference type="ARBA" id="ARBA00024348"/>
    </source>
</evidence>
<evidence type="ECO:0000256" key="3">
    <source>
        <dbReference type="ARBA" id="ARBA00022692"/>
    </source>
</evidence>
<dbReference type="InterPro" id="IPR036259">
    <property type="entry name" value="MFS_trans_sf"/>
</dbReference>
<feature type="transmembrane region" description="Helical" evidence="7">
    <location>
        <begin position="85"/>
        <end position="103"/>
    </location>
</feature>